<proteinExistence type="predicted"/>
<keyword evidence="1" id="KW-1133">Transmembrane helix</keyword>
<gene>
    <name evidence="2" type="ORF">VL15_14140</name>
</gene>
<keyword evidence="1" id="KW-0812">Transmembrane</keyword>
<keyword evidence="1" id="KW-0472">Membrane</keyword>
<organism evidence="2 3">
    <name type="scientific">Burkholderia cepacia</name>
    <name type="common">Pseudomonas cepacia</name>
    <dbReference type="NCBI Taxonomy" id="292"/>
    <lineage>
        <taxon>Bacteria</taxon>
        <taxon>Pseudomonadati</taxon>
        <taxon>Pseudomonadota</taxon>
        <taxon>Betaproteobacteria</taxon>
        <taxon>Burkholderiales</taxon>
        <taxon>Burkholderiaceae</taxon>
        <taxon>Burkholderia</taxon>
        <taxon>Burkholderia cepacia complex</taxon>
    </lineage>
</organism>
<evidence type="ECO:0000313" key="3">
    <source>
        <dbReference type="Proteomes" id="UP000036338"/>
    </source>
</evidence>
<evidence type="ECO:0008006" key="4">
    <source>
        <dbReference type="Google" id="ProtNLM"/>
    </source>
</evidence>
<accession>A0A0J5X0E4</accession>
<feature type="transmembrane region" description="Helical" evidence="1">
    <location>
        <begin position="49"/>
        <end position="66"/>
    </location>
</feature>
<reference evidence="2 3" key="1">
    <citation type="submission" date="2015-05" db="EMBL/GenBank/DDBJ databases">
        <title>Draft genome of Burkholderia cepacia LK29.</title>
        <authorList>
            <person name="Chan X.Y."/>
        </authorList>
    </citation>
    <scope>NUCLEOTIDE SEQUENCE [LARGE SCALE GENOMIC DNA]</scope>
    <source>
        <strain evidence="2 3">LK29</strain>
    </source>
</reference>
<dbReference type="EMBL" id="LDWR01000022">
    <property type="protein sequence ID" value="KML57583.1"/>
    <property type="molecule type" value="Genomic_DNA"/>
</dbReference>
<comment type="caution">
    <text evidence="2">The sequence shown here is derived from an EMBL/GenBank/DDBJ whole genome shotgun (WGS) entry which is preliminary data.</text>
</comment>
<evidence type="ECO:0000313" key="2">
    <source>
        <dbReference type="EMBL" id="KML57583.1"/>
    </source>
</evidence>
<feature type="transmembrane region" description="Helical" evidence="1">
    <location>
        <begin position="12"/>
        <end position="29"/>
    </location>
</feature>
<dbReference type="RefSeq" id="WP_048246255.1">
    <property type="nucleotide sequence ID" value="NZ_LDWR01000022.1"/>
</dbReference>
<sequence>MDDLPDKLRRNVVMLSAAIVAITVFDLSFKPTGTLLGFAQVGNVTPLKVWLSLFAVLIYVFLRYWFHEETDVERARLAQEFDNRRHALISRHLKGTVERYLVHSRTPRYLVDFDDLAEAQLARFADRGPLTQAIANTGIDRDGSSPWQGGVRYALDLKWASGNHYQSSYGRSYTFQLPRQVVAWIVLRCALSTATYSKSAVDTLVPMSLAALAAGMCVFQLVMAAVKP</sequence>
<protein>
    <recommendedName>
        <fullName evidence="4">Transmembrane protein</fullName>
    </recommendedName>
</protein>
<evidence type="ECO:0000256" key="1">
    <source>
        <dbReference type="SAM" id="Phobius"/>
    </source>
</evidence>
<feature type="transmembrane region" description="Helical" evidence="1">
    <location>
        <begin position="203"/>
        <end position="226"/>
    </location>
</feature>
<dbReference type="AlphaFoldDB" id="A0A0J5X0E4"/>
<name>A0A0J5X0E4_BURCE</name>
<dbReference type="PATRIC" id="fig|292.27.peg.2725"/>
<dbReference type="Proteomes" id="UP000036338">
    <property type="component" value="Unassembled WGS sequence"/>
</dbReference>